<dbReference type="RefSeq" id="WP_070078865.1">
    <property type="nucleotide sequence ID" value="NZ_CP017415.1"/>
</dbReference>
<dbReference type="GO" id="GO:0000270">
    <property type="term" value="P:peptidoglycan metabolic process"/>
    <property type="evidence" value="ECO:0007669"/>
    <property type="project" value="TreeGrafter"/>
</dbReference>
<sequence length="295" mass="32484">MGYILVRILEMFTQPSNVLLGFSMVGAALLPWRRGSAWAVTLLLVGVGGLAACAILPVGTWLMRPLEDRFSQPQPMPAHVNGIILLGGAINLAESADRHMPALNIRAERMTAFAALARTYPHARLLFSGGNARLFSNGETEADVARKIFVSIGINPARMSFDAKSRNTHENAVFSFRLAKPKPGQVWLLVTSAADMPRAVGCFRAVGWPVIPFPVDYHTRSRGNPLFPGLVSGLQRTDWAVHEWLGLAYYWLRGWVPSLYPGPRKVDAGMRHGRSRRLLLTSHPSITSIARLRSV</sequence>
<accession>A0A1D8IQ05</accession>
<evidence type="ECO:0000313" key="3">
    <source>
        <dbReference type="EMBL" id="AOU98505.1"/>
    </source>
</evidence>
<dbReference type="Pfam" id="PF02698">
    <property type="entry name" value="DUF218"/>
    <property type="match status" value="1"/>
</dbReference>
<name>A0A1D8IQ05_9GAMM</name>
<dbReference type="Gene3D" id="3.40.50.620">
    <property type="entry name" value="HUPs"/>
    <property type="match status" value="1"/>
</dbReference>
<dbReference type="PANTHER" id="PTHR30336:SF4">
    <property type="entry name" value="ENVELOPE BIOGENESIS FACTOR ELYC"/>
    <property type="match status" value="1"/>
</dbReference>
<dbReference type="Proteomes" id="UP000095401">
    <property type="component" value="Chromosome"/>
</dbReference>
<dbReference type="EMBL" id="CP017415">
    <property type="protein sequence ID" value="AOU98505.1"/>
    <property type="molecule type" value="Genomic_DNA"/>
</dbReference>
<organism evidence="3 4">
    <name type="scientific">Acidihalobacter yilgarnensis</name>
    <dbReference type="NCBI Taxonomy" id="2819280"/>
    <lineage>
        <taxon>Bacteria</taxon>
        <taxon>Pseudomonadati</taxon>
        <taxon>Pseudomonadota</taxon>
        <taxon>Gammaproteobacteria</taxon>
        <taxon>Chromatiales</taxon>
        <taxon>Ectothiorhodospiraceae</taxon>
        <taxon>Acidihalobacter</taxon>
    </lineage>
</organism>
<dbReference type="CDD" id="cd06259">
    <property type="entry name" value="YdcF-like"/>
    <property type="match status" value="1"/>
</dbReference>
<evidence type="ECO:0000256" key="1">
    <source>
        <dbReference type="SAM" id="Phobius"/>
    </source>
</evidence>
<feature type="domain" description="DUF218" evidence="2">
    <location>
        <begin position="82"/>
        <end position="246"/>
    </location>
</feature>
<evidence type="ECO:0000259" key="2">
    <source>
        <dbReference type="Pfam" id="PF02698"/>
    </source>
</evidence>
<reference evidence="4" key="1">
    <citation type="submission" date="2016-09" db="EMBL/GenBank/DDBJ databases">
        <title>Acidihalobacter prosperus F5.</title>
        <authorList>
            <person name="Khaleque H.N."/>
            <person name="Ramsay J.P."/>
            <person name="Kaksonen A.H."/>
            <person name="Boxall N.J."/>
            <person name="Watkin E.L.J."/>
        </authorList>
    </citation>
    <scope>NUCLEOTIDE SEQUENCE [LARGE SCALE GENOMIC DNA]</scope>
    <source>
        <strain evidence="4">F5</strain>
    </source>
</reference>
<feature type="transmembrane region" description="Helical" evidence="1">
    <location>
        <begin position="38"/>
        <end position="62"/>
    </location>
</feature>
<proteinExistence type="predicted"/>
<evidence type="ECO:0000313" key="4">
    <source>
        <dbReference type="Proteomes" id="UP000095401"/>
    </source>
</evidence>
<keyword evidence="4" id="KW-1185">Reference proteome</keyword>
<dbReference type="GO" id="GO:0043164">
    <property type="term" value="P:Gram-negative-bacterium-type cell wall biogenesis"/>
    <property type="evidence" value="ECO:0007669"/>
    <property type="project" value="TreeGrafter"/>
</dbReference>
<keyword evidence="1" id="KW-1133">Transmembrane helix</keyword>
<feature type="transmembrane region" description="Helical" evidence="1">
    <location>
        <begin position="12"/>
        <end position="32"/>
    </location>
</feature>
<dbReference type="InterPro" id="IPR014729">
    <property type="entry name" value="Rossmann-like_a/b/a_fold"/>
</dbReference>
<dbReference type="KEGG" id="aprs:BI364_11570"/>
<dbReference type="PANTHER" id="PTHR30336">
    <property type="entry name" value="INNER MEMBRANE PROTEIN, PROBABLE PERMEASE"/>
    <property type="match status" value="1"/>
</dbReference>
<gene>
    <name evidence="3" type="ORF">BI364_11570</name>
</gene>
<dbReference type="GO" id="GO:0005886">
    <property type="term" value="C:plasma membrane"/>
    <property type="evidence" value="ECO:0007669"/>
    <property type="project" value="TreeGrafter"/>
</dbReference>
<keyword evidence="1" id="KW-0812">Transmembrane</keyword>
<dbReference type="InterPro" id="IPR051599">
    <property type="entry name" value="Cell_Envelope_Assoc"/>
</dbReference>
<protein>
    <recommendedName>
        <fullName evidence="2">DUF218 domain-containing protein</fullName>
    </recommendedName>
</protein>
<dbReference type="AlphaFoldDB" id="A0A1D8IQ05"/>
<dbReference type="InterPro" id="IPR003848">
    <property type="entry name" value="DUF218"/>
</dbReference>
<keyword evidence="1" id="KW-0472">Membrane</keyword>